<organism evidence="3 4">
    <name type="scientific">Desmospora activa DSM 45169</name>
    <dbReference type="NCBI Taxonomy" id="1121389"/>
    <lineage>
        <taxon>Bacteria</taxon>
        <taxon>Bacillati</taxon>
        <taxon>Bacillota</taxon>
        <taxon>Bacilli</taxon>
        <taxon>Bacillales</taxon>
        <taxon>Thermoactinomycetaceae</taxon>
        <taxon>Desmospora</taxon>
    </lineage>
</organism>
<proteinExistence type="predicted"/>
<dbReference type="Pfam" id="PF14089">
    <property type="entry name" value="KbaA"/>
    <property type="match status" value="1"/>
</dbReference>
<evidence type="ECO:0000313" key="3">
    <source>
        <dbReference type="EMBL" id="PTM54645.1"/>
    </source>
</evidence>
<keyword evidence="2" id="KW-0472">Membrane</keyword>
<gene>
    <name evidence="3" type="ORF">C8J48_3297</name>
</gene>
<name>A0A2T4Z1I6_9BACL</name>
<dbReference type="EMBL" id="PZZP01000003">
    <property type="protein sequence ID" value="PTM54645.1"/>
    <property type="molecule type" value="Genomic_DNA"/>
</dbReference>
<feature type="transmembrane region" description="Helical" evidence="2">
    <location>
        <begin position="134"/>
        <end position="151"/>
    </location>
</feature>
<reference evidence="3 4" key="1">
    <citation type="submission" date="2018-04" db="EMBL/GenBank/DDBJ databases">
        <title>Genomic Encyclopedia of Archaeal and Bacterial Type Strains, Phase II (KMG-II): from individual species to whole genera.</title>
        <authorList>
            <person name="Goeker M."/>
        </authorList>
    </citation>
    <scope>NUCLEOTIDE SEQUENCE [LARGE SCALE GENOMIC DNA]</scope>
    <source>
        <strain evidence="3 4">DSM 45169</strain>
    </source>
</reference>
<dbReference type="OrthoDB" id="2374256at2"/>
<comment type="caution">
    <text evidence="3">The sequence shown here is derived from an EMBL/GenBank/DDBJ whole genome shotgun (WGS) entry which is preliminary data.</text>
</comment>
<evidence type="ECO:0000313" key="4">
    <source>
        <dbReference type="Proteomes" id="UP000241639"/>
    </source>
</evidence>
<feature type="region of interest" description="Disordered" evidence="1">
    <location>
        <begin position="191"/>
        <end position="215"/>
    </location>
</feature>
<feature type="compositionally biased region" description="Basic residues" evidence="1">
    <location>
        <begin position="205"/>
        <end position="215"/>
    </location>
</feature>
<keyword evidence="4" id="KW-1185">Reference proteome</keyword>
<dbReference type="GO" id="GO:0045881">
    <property type="term" value="P:positive regulation of sporulation resulting in formation of a cellular spore"/>
    <property type="evidence" value="ECO:0007669"/>
    <property type="project" value="InterPro"/>
</dbReference>
<dbReference type="SMART" id="SM01251">
    <property type="entry name" value="KbaA"/>
    <property type="match status" value="1"/>
</dbReference>
<keyword evidence="2" id="KW-0812">Transmembrane</keyword>
<evidence type="ECO:0000256" key="1">
    <source>
        <dbReference type="SAM" id="MobiDB-lite"/>
    </source>
</evidence>
<feature type="transmembrane region" description="Helical" evidence="2">
    <location>
        <begin position="107"/>
        <end position="127"/>
    </location>
</feature>
<dbReference type="RefSeq" id="WP_107728288.1">
    <property type="nucleotide sequence ID" value="NZ_PZZP01000003.1"/>
</dbReference>
<protein>
    <submittedName>
        <fullName evidence="3">KinB signaling pathway activation protein</fullName>
    </submittedName>
</protein>
<accession>A0A2T4Z1I6</accession>
<feature type="transmembrane region" description="Helical" evidence="2">
    <location>
        <begin position="75"/>
        <end position="95"/>
    </location>
</feature>
<dbReference type="AlphaFoldDB" id="A0A2T4Z1I6"/>
<dbReference type="Proteomes" id="UP000241639">
    <property type="component" value="Unassembled WGS sequence"/>
</dbReference>
<dbReference type="InterPro" id="IPR024164">
    <property type="entry name" value="KinB-signalling_activ"/>
</dbReference>
<feature type="transmembrane region" description="Helical" evidence="2">
    <location>
        <begin position="163"/>
        <end position="180"/>
    </location>
</feature>
<keyword evidence="2" id="KW-1133">Transmembrane helix</keyword>
<evidence type="ECO:0000256" key="2">
    <source>
        <dbReference type="SAM" id="Phobius"/>
    </source>
</evidence>
<sequence length="215" mass="24300">MTIRKLFFLFWTTLALGTLTAPLAGGLLQLFFGPLGIDFVYLLWAGLMFGAIAQMGFFAYMVFNMVARGFIRNPYLYQGLQLLFTVLVLVNIFSTPFRLQGEETTSFTLHLVLPLTILIVSLIVAWFKMKATNEMGFIPALFFMVAATWLEAVPSIEAQSLEMMLLMVLTLMACNTWQIMQLHRLLEPAKTSTNKTADRGETNKHKGKKKKKKKG</sequence>
<feature type="transmembrane region" description="Helical" evidence="2">
    <location>
        <begin position="41"/>
        <end position="63"/>
    </location>
</feature>